<accession>A0A9J7B3R9</accession>
<evidence type="ECO:0000256" key="1">
    <source>
        <dbReference type="ARBA" id="ARBA00000847"/>
    </source>
</evidence>
<dbReference type="Pfam" id="PF00293">
    <property type="entry name" value="NUDIX"/>
    <property type="match status" value="1"/>
</dbReference>
<proteinExistence type="inferred from homology"/>
<dbReference type="PANTHER" id="PTHR11839">
    <property type="entry name" value="UDP/ADP-SUGAR PYROPHOSPHATASE"/>
    <property type="match status" value="1"/>
</dbReference>
<dbReference type="CDD" id="cd24161">
    <property type="entry name" value="NUDIX_ADPRase_Ndx2"/>
    <property type="match status" value="1"/>
</dbReference>
<reference evidence="9" key="1">
    <citation type="submission" date="2022-08" db="EMBL/GenBank/DDBJ databases">
        <title>Nisaea acidiphila sp. nov., isolated from a marine algal debris and emended description of the genus Nisaea Urios et al. 2008.</title>
        <authorList>
            <person name="Kwon K."/>
        </authorList>
    </citation>
    <scope>NUCLEOTIDE SEQUENCE</scope>
    <source>
        <strain evidence="9">MEBiC11861</strain>
    </source>
</reference>
<evidence type="ECO:0000256" key="7">
    <source>
        <dbReference type="ARBA" id="ARBA00032272"/>
    </source>
</evidence>
<dbReference type="InterPro" id="IPR000086">
    <property type="entry name" value="NUDIX_hydrolase_dom"/>
</dbReference>
<dbReference type="GO" id="GO:0019693">
    <property type="term" value="P:ribose phosphate metabolic process"/>
    <property type="evidence" value="ECO:0007669"/>
    <property type="project" value="TreeGrafter"/>
</dbReference>
<comment type="cofactor">
    <cofactor evidence="2">
        <name>Mg(2+)</name>
        <dbReference type="ChEBI" id="CHEBI:18420"/>
    </cofactor>
</comment>
<dbReference type="EMBL" id="CP102480">
    <property type="protein sequence ID" value="UUX52269.1"/>
    <property type="molecule type" value="Genomic_DNA"/>
</dbReference>
<protein>
    <recommendedName>
        <fullName evidence="4">GDP-mannose pyrophosphatase</fullName>
    </recommendedName>
    <alternativeName>
        <fullName evidence="6">GDP-mannose hydrolase</fullName>
    </alternativeName>
    <alternativeName>
        <fullName evidence="7">GDPMK</fullName>
    </alternativeName>
</protein>
<dbReference type="GO" id="GO:0006753">
    <property type="term" value="P:nucleoside phosphate metabolic process"/>
    <property type="evidence" value="ECO:0007669"/>
    <property type="project" value="TreeGrafter"/>
</dbReference>
<evidence type="ECO:0000256" key="5">
    <source>
        <dbReference type="ARBA" id="ARBA00022801"/>
    </source>
</evidence>
<comment type="catalytic activity">
    <reaction evidence="1">
        <text>GDP-alpha-D-mannose + H2O = alpha-D-mannose 1-phosphate + GMP + 2 H(+)</text>
        <dbReference type="Rhea" id="RHEA:27978"/>
        <dbReference type="ChEBI" id="CHEBI:15377"/>
        <dbReference type="ChEBI" id="CHEBI:15378"/>
        <dbReference type="ChEBI" id="CHEBI:57527"/>
        <dbReference type="ChEBI" id="CHEBI:58115"/>
        <dbReference type="ChEBI" id="CHEBI:58409"/>
    </reaction>
</comment>
<gene>
    <name evidence="9" type="ORF">NUH88_18820</name>
</gene>
<keyword evidence="5 9" id="KW-0378">Hydrolase</keyword>
<evidence type="ECO:0000256" key="3">
    <source>
        <dbReference type="ARBA" id="ARBA00007275"/>
    </source>
</evidence>
<evidence type="ECO:0000313" key="10">
    <source>
        <dbReference type="Proteomes" id="UP001060336"/>
    </source>
</evidence>
<dbReference type="GO" id="GO:0005829">
    <property type="term" value="C:cytosol"/>
    <property type="evidence" value="ECO:0007669"/>
    <property type="project" value="TreeGrafter"/>
</dbReference>
<comment type="similarity">
    <text evidence="3">Belongs to the Nudix hydrolase family. NudK subfamily.</text>
</comment>
<keyword evidence="10" id="KW-1185">Reference proteome</keyword>
<dbReference type="Proteomes" id="UP001060336">
    <property type="component" value="Chromosome"/>
</dbReference>
<evidence type="ECO:0000256" key="4">
    <source>
        <dbReference type="ARBA" id="ARBA00016377"/>
    </source>
</evidence>
<evidence type="ECO:0000256" key="2">
    <source>
        <dbReference type="ARBA" id="ARBA00001946"/>
    </source>
</evidence>
<feature type="domain" description="Nudix hydrolase" evidence="8">
    <location>
        <begin position="48"/>
        <end position="156"/>
    </location>
</feature>
<evidence type="ECO:0000259" key="8">
    <source>
        <dbReference type="Pfam" id="PF00293"/>
    </source>
</evidence>
<dbReference type="InterPro" id="IPR015797">
    <property type="entry name" value="NUDIX_hydrolase-like_dom_sf"/>
</dbReference>
<organism evidence="9 10">
    <name type="scientific">Nisaea acidiphila</name>
    <dbReference type="NCBI Taxonomy" id="1862145"/>
    <lineage>
        <taxon>Bacteria</taxon>
        <taxon>Pseudomonadati</taxon>
        <taxon>Pseudomonadota</taxon>
        <taxon>Alphaproteobacteria</taxon>
        <taxon>Rhodospirillales</taxon>
        <taxon>Thalassobaculaceae</taxon>
        <taxon>Nisaea</taxon>
    </lineage>
</organism>
<evidence type="ECO:0000313" key="9">
    <source>
        <dbReference type="EMBL" id="UUX52269.1"/>
    </source>
</evidence>
<name>A0A9J7B3R9_9PROT</name>
<sequence>MTEQVGQPVWQVLETRKVYDNPWIGVTEHDVLDPNGNPGLYGVVRVKGLAVGVLPVDGEGMTWLVGQQRFPRDYYSWELPEGGGDFDDPRGSAERELLEETGLTAASWQELVRMDLSNAITDEQAMGFLAWDLAEGTAAPEACERLEIRRLPVRDVVEMALNGEIVDAFSQAMLLKADLLARRGALPGDLARHFL</sequence>
<dbReference type="RefSeq" id="WP_257772260.1">
    <property type="nucleotide sequence ID" value="NZ_CP102480.1"/>
</dbReference>
<dbReference type="Gene3D" id="3.90.79.10">
    <property type="entry name" value="Nucleoside Triphosphate Pyrophosphohydrolase"/>
    <property type="match status" value="1"/>
</dbReference>
<evidence type="ECO:0000256" key="6">
    <source>
        <dbReference type="ARBA" id="ARBA00032162"/>
    </source>
</evidence>
<dbReference type="AlphaFoldDB" id="A0A9J7B3R9"/>
<dbReference type="KEGG" id="naci:NUH88_18820"/>
<dbReference type="PANTHER" id="PTHR11839:SF18">
    <property type="entry name" value="NUDIX HYDROLASE DOMAIN-CONTAINING PROTEIN"/>
    <property type="match status" value="1"/>
</dbReference>
<dbReference type="GO" id="GO:0016787">
    <property type="term" value="F:hydrolase activity"/>
    <property type="evidence" value="ECO:0007669"/>
    <property type="project" value="UniProtKB-KW"/>
</dbReference>
<dbReference type="SUPFAM" id="SSF55811">
    <property type="entry name" value="Nudix"/>
    <property type="match status" value="1"/>
</dbReference>